<evidence type="ECO:0000313" key="1">
    <source>
        <dbReference type="EMBL" id="KAK7484329.1"/>
    </source>
</evidence>
<dbReference type="AlphaFoldDB" id="A0ABD0KB27"/>
<sequence>MSEIKEGQAIASCLKNDTSETGAKTSETEANNKVLCALFCQSHTTPQHPRDAASCFTIKGMSPEIARIQEGETKRL</sequence>
<keyword evidence="2" id="KW-1185">Reference proteome</keyword>
<dbReference type="EMBL" id="JACVVK020000212">
    <property type="protein sequence ID" value="KAK7484329.1"/>
    <property type="molecule type" value="Genomic_DNA"/>
</dbReference>
<dbReference type="Proteomes" id="UP001519460">
    <property type="component" value="Unassembled WGS sequence"/>
</dbReference>
<evidence type="ECO:0000313" key="2">
    <source>
        <dbReference type="Proteomes" id="UP001519460"/>
    </source>
</evidence>
<proteinExistence type="predicted"/>
<comment type="caution">
    <text evidence="1">The sequence shown here is derived from an EMBL/GenBank/DDBJ whole genome shotgun (WGS) entry which is preliminary data.</text>
</comment>
<protein>
    <submittedName>
        <fullName evidence="1">Uncharacterized protein</fullName>
    </submittedName>
</protein>
<gene>
    <name evidence="1" type="ORF">BaRGS_00024454</name>
</gene>
<accession>A0ABD0KB27</accession>
<organism evidence="1 2">
    <name type="scientific">Batillaria attramentaria</name>
    <dbReference type="NCBI Taxonomy" id="370345"/>
    <lineage>
        <taxon>Eukaryota</taxon>
        <taxon>Metazoa</taxon>
        <taxon>Spiralia</taxon>
        <taxon>Lophotrochozoa</taxon>
        <taxon>Mollusca</taxon>
        <taxon>Gastropoda</taxon>
        <taxon>Caenogastropoda</taxon>
        <taxon>Sorbeoconcha</taxon>
        <taxon>Cerithioidea</taxon>
        <taxon>Batillariidae</taxon>
        <taxon>Batillaria</taxon>
    </lineage>
</organism>
<name>A0ABD0KB27_9CAEN</name>
<reference evidence="1 2" key="1">
    <citation type="journal article" date="2023" name="Sci. Data">
        <title>Genome assembly of the Korean intertidal mud-creeper Batillaria attramentaria.</title>
        <authorList>
            <person name="Patra A.K."/>
            <person name="Ho P.T."/>
            <person name="Jun S."/>
            <person name="Lee S.J."/>
            <person name="Kim Y."/>
            <person name="Won Y.J."/>
        </authorList>
    </citation>
    <scope>NUCLEOTIDE SEQUENCE [LARGE SCALE GENOMIC DNA]</scope>
    <source>
        <strain evidence="1">Wonlab-2016</strain>
    </source>
</reference>